<accession>A0A835ZFA1</accession>
<feature type="region of interest" description="Disordered" evidence="1">
    <location>
        <begin position="521"/>
        <end position="549"/>
    </location>
</feature>
<keyword evidence="2" id="KW-0812">Transmembrane</keyword>
<keyword evidence="5" id="KW-1185">Reference proteome</keyword>
<sequence length="975" mass="100988">MDAPLPWKRKRRRPWRAVACAALLLGSSPAHGVAKPLCVPPPSRRAYVTALMPGDHILGVRVLAHTLKLQAGAHADIVVLVWHEQANTETVAALEADGLQVLVAGPEPAKARSGVYGASSAPFVDAYLKSQLWDLSEYDRVAYLSPASLAMRNADALFTCDGFCASASAGAAAPGDDVAVAALLAGVRGGGAMVLEPSAAVHAAMQQRLEDASAWEARQLDFASLVRAALPLRSYCAAFNWVDDFLQLKGSSGGGSGGGGGGGGALVLNAAHMPLCRGGSTGTSRTCYSLPAEYDARSESAGTVTPQSLWGSNGGSGTSSSAGGDGSRRRLWADEPLLMRFAAAVRPWDAAALSSDPLAWHWQRVRATLREPYASPRLLLLLLLAVAPCVLLLAASAAAAALGVRRARSDSKDGAHGERERRSSTAAALAASIAACAAPAAGMLPTRVRAGKDAAPATAARAAARCCMGTAAAAAWYAAAAHCSAAALDPFWHPALAQLVYHIWLACGVAAGISLAEHWRRRRRQQRRRRPSRQIYGRAPLPVSAGLPRSPQHALPAATTLWVVAAAATAAAAATLTWAMLAGSSGAAAVPSDSDWRAWRRATAALRLVGALRGTVAVAALVGPAAAAAARSALQRAVAPLSPLTVKALDRYRSHRRRPLAAALRSAAVSAVLHQWDWLLAAAALCWVVAPLAWELRRAAAGSAAEAARSDGGGDGGLAYYTYSEHCLLGQGGSFSSAMHGHLTVPTPPLSTCRRLHSCFITLRAGKCAAVSVRARGCCAPAILPDIAARANQTLRYTNRRQLPPHLVPLLSPSTATIPLPRSVRCGAGRFLGAGAGGPLAPACGARETFRAVITAAAGAVCFRAGDGRYLSPRRGALLDKCAADAQFLVTAPPAAAPRGGGGGGSTGGWWAKWRRRPQTQGGEDGGARGGGGGGQRSPRFCLLNPASGLYLSASHHPQPLCRRTEQWQVMALPW</sequence>
<dbReference type="InterPro" id="IPR029044">
    <property type="entry name" value="Nucleotide-diphossugar_trans"/>
</dbReference>
<dbReference type="Gene3D" id="3.90.550.10">
    <property type="entry name" value="Spore Coat Polysaccharide Biosynthesis Protein SpsA, Chain A"/>
    <property type="match status" value="1"/>
</dbReference>
<protein>
    <submittedName>
        <fullName evidence="4">Uncharacterized protein</fullName>
    </submittedName>
</protein>
<dbReference type="EMBL" id="JAFCMP010000023">
    <property type="protein sequence ID" value="KAG5191122.1"/>
    <property type="molecule type" value="Genomic_DNA"/>
</dbReference>
<feature type="signal peptide" evidence="3">
    <location>
        <begin position="1"/>
        <end position="34"/>
    </location>
</feature>
<dbReference type="PANTHER" id="PTHR11183">
    <property type="entry name" value="GLYCOGENIN SUBFAMILY MEMBER"/>
    <property type="match status" value="1"/>
</dbReference>
<evidence type="ECO:0000256" key="2">
    <source>
        <dbReference type="SAM" id="Phobius"/>
    </source>
</evidence>
<evidence type="ECO:0000256" key="1">
    <source>
        <dbReference type="SAM" id="MobiDB-lite"/>
    </source>
</evidence>
<feature type="region of interest" description="Disordered" evidence="1">
    <location>
        <begin position="917"/>
        <end position="938"/>
    </location>
</feature>
<feature type="transmembrane region" description="Helical" evidence="2">
    <location>
        <begin position="378"/>
        <end position="404"/>
    </location>
</feature>
<keyword evidence="2" id="KW-0472">Membrane</keyword>
<evidence type="ECO:0000313" key="5">
    <source>
        <dbReference type="Proteomes" id="UP000664859"/>
    </source>
</evidence>
<reference evidence="4" key="1">
    <citation type="submission" date="2021-02" db="EMBL/GenBank/DDBJ databases">
        <title>First Annotated Genome of the Yellow-green Alga Tribonema minus.</title>
        <authorList>
            <person name="Mahan K.M."/>
        </authorList>
    </citation>
    <scope>NUCLEOTIDE SEQUENCE</scope>
    <source>
        <strain evidence="4">UTEX B ZZ1240</strain>
    </source>
</reference>
<proteinExistence type="predicted"/>
<dbReference type="Proteomes" id="UP000664859">
    <property type="component" value="Unassembled WGS sequence"/>
</dbReference>
<feature type="compositionally biased region" description="Gly residues" evidence="1">
    <location>
        <begin position="923"/>
        <end position="936"/>
    </location>
</feature>
<feature type="transmembrane region" description="Helical" evidence="2">
    <location>
        <begin position="425"/>
        <end position="444"/>
    </location>
</feature>
<feature type="chain" id="PRO_5032502459" evidence="3">
    <location>
        <begin position="35"/>
        <end position="975"/>
    </location>
</feature>
<dbReference type="SUPFAM" id="SSF53448">
    <property type="entry name" value="Nucleotide-diphospho-sugar transferases"/>
    <property type="match status" value="1"/>
</dbReference>
<keyword evidence="3" id="KW-0732">Signal</keyword>
<evidence type="ECO:0000256" key="3">
    <source>
        <dbReference type="SAM" id="SignalP"/>
    </source>
</evidence>
<dbReference type="AlphaFoldDB" id="A0A835ZFA1"/>
<gene>
    <name evidence="4" type="ORF">JKP88DRAFT_251781</name>
</gene>
<feature type="compositionally biased region" description="Basic residues" evidence="1">
    <location>
        <begin position="521"/>
        <end position="532"/>
    </location>
</feature>
<feature type="transmembrane region" description="Helical" evidence="2">
    <location>
        <begin position="499"/>
        <end position="519"/>
    </location>
</feature>
<organism evidence="4 5">
    <name type="scientific">Tribonema minus</name>
    <dbReference type="NCBI Taxonomy" id="303371"/>
    <lineage>
        <taxon>Eukaryota</taxon>
        <taxon>Sar</taxon>
        <taxon>Stramenopiles</taxon>
        <taxon>Ochrophyta</taxon>
        <taxon>PX clade</taxon>
        <taxon>Xanthophyceae</taxon>
        <taxon>Tribonematales</taxon>
        <taxon>Tribonemataceae</taxon>
        <taxon>Tribonema</taxon>
    </lineage>
</organism>
<name>A0A835ZFA1_9STRA</name>
<keyword evidence="2" id="KW-1133">Transmembrane helix</keyword>
<feature type="region of interest" description="Disordered" evidence="1">
    <location>
        <begin position="299"/>
        <end position="327"/>
    </location>
</feature>
<comment type="caution">
    <text evidence="4">The sequence shown here is derived from an EMBL/GenBank/DDBJ whole genome shotgun (WGS) entry which is preliminary data.</text>
</comment>
<evidence type="ECO:0000313" key="4">
    <source>
        <dbReference type="EMBL" id="KAG5191122.1"/>
    </source>
</evidence>
<dbReference type="InterPro" id="IPR050587">
    <property type="entry name" value="GNT1/Glycosyltrans_8"/>
</dbReference>
<feature type="transmembrane region" description="Helical" evidence="2">
    <location>
        <begin position="559"/>
        <end position="581"/>
    </location>
</feature>